<organism evidence="2 3">
    <name type="scientific">Ignelater luminosus</name>
    <name type="common">Cucubano</name>
    <name type="synonym">Pyrophorus luminosus</name>
    <dbReference type="NCBI Taxonomy" id="2038154"/>
    <lineage>
        <taxon>Eukaryota</taxon>
        <taxon>Metazoa</taxon>
        <taxon>Ecdysozoa</taxon>
        <taxon>Arthropoda</taxon>
        <taxon>Hexapoda</taxon>
        <taxon>Insecta</taxon>
        <taxon>Pterygota</taxon>
        <taxon>Neoptera</taxon>
        <taxon>Endopterygota</taxon>
        <taxon>Coleoptera</taxon>
        <taxon>Polyphaga</taxon>
        <taxon>Elateriformia</taxon>
        <taxon>Elateroidea</taxon>
        <taxon>Elateridae</taxon>
        <taxon>Agrypninae</taxon>
        <taxon>Pyrophorini</taxon>
        <taxon>Ignelater</taxon>
    </lineage>
</organism>
<name>A0A8K0GGI7_IGNLU</name>
<keyword evidence="1" id="KW-1133">Transmembrane helix</keyword>
<dbReference type="InterPro" id="IPR036397">
    <property type="entry name" value="RNaseH_sf"/>
</dbReference>
<keyword evidence="3" id="KW-1185">Reference proteome</keyword>
<dbReference type="AlphaFoldDB" id="A0A8K0GGI7"/>
<comment type="caution">
    <text evidence="2">The sequence shown here is derived from an EMBL/GenBank/DDBJ whole genome shotgun (WGS) entry which is preliminary data.</text>
</comment>
<protein>
    <submittedName>
        <fullName evidence="2">Uncharacterized protein</fullName>
    </submittedName>
</protein>
<proteinExistence type="predicted"/>
<gene>
    <name evidence="2" type="ORF">ILUMI_05274</name>
</gene>
<dbReference type="GO" id="GO:0003676">
    <property type="term" value="F:nucleic acid binding"/>
    <property type="evidence" value="ECO:0007669"/>
    <property type="project" value="InterPro"/>
</dbReference>
<feature type="transmembrane region" description="Helical" evidence="1">
    <location>
        <begin position="60"/>
        <end position="80"/>
    </location>
</feature>
<evidence type="ECO:0000313" key="2">
    <source>
        <dbReference type="EMBL" id="KAF2900912.1"/>
    </source>
</evidence>
<sequence length="212" mass="23389">MQLKVKTCCGCFDLHTGTLLIGIVGILVSGGGIITHIFGLDDINDEETKQQVKIGIGYSYIHLIVDVLLVYGTSGFWYIWVCVLSYYNEINPTNPPPTNIYAGVSPTPTMAPTVVTYVPQAPAYVGSGPQCRLINASMGRCLRQADSSVETRAKIVTLWKQEMSLPETLVQVNLSCSGRPELIRNEIEMLPWPAKFPDLNAIENVWGIMVRQ</sequence>
<accession>A0A8K0GGI7</accession>
<dbReference type="Gene3D" id="3.30.420.10">
    <property type="entry name" value="Ribonuclease H-like superfamily/Ribonuclease H"/>
    <property type="match status" value="1"/>
</dbReference>
<feature type="transmembrane region" description="Helical" evidence="1">
    <location>
        <begin position="20"/>
        <end position="40"/>
    </location>
</feature>
<dbReference type="Proteomes" id="UP000801492">
    <property type="component" value="Unassembled WGS sequence"/>
</dbReference>
<evidence type="ECO:0000256" key="1">
    <source>
        <dbReference type="SAM" id="Phobius"/>
    </source>
</evidence>
<dbReference type="EMBL" id="VTPC01001955">
    <property type="protein sequence ID" value="KAF2900912.1"/>
    <property type="molecule type" value="Genomic_DNA"/>
</dbReference>
<keyword evidence="1" id="KW-0812">Transmembrane</keyword>
<reference evidence="2" key="1">
    <citation type="submission" date="2019-08" db="EMBL/GenBank/DDBJ databases">
        <title>The genome of the North American firefly Photinus pyralis.</title>
        <authorList>
            <consortium name="Photinus pyralis genome working group"/>
            <person name="Fallon T.R."/>
            <person name="Sander Lower S.E."/>
            <person name="Weng J.-K."/>
        </authorList>
    </citation>
    <scope>NUCLEOTIDE SEQUENCE</scope>
    <source>
        <strain evidence="2">TRF0915ILg1</strain>
        <tissue evidence="2">Whole body</tissue>
    </source>
</reference>
<keyword evidence="1" id="KW-0472">Membrane</keyword>
<evidence type="ECO:0000313" key="3">
    <source>
        <dbReference type="Proteomes" id="UP000801492"/>
    </source>
</evidence>